<dbReference type="EC" id="2.7.13.3" evidence="2"/>
<dbReference type="SUPFAM" id="SSF55874">
    <property type="entry name" value="ATPase domain of HSP90 chaperone/DNA topoisomerase II/histidine kinase"/>
    <property type="match status" value="1"/>
</dbReference>
<dbReference type="InterPro" id="IPR011006">
    <property type="entry name" value="CheY-like_superfamily"/>
</dbReference>
<evidence type="ECO:0000259" key="9">
    <source>
        <dbReference type="PROSITE" id="PS50109"/>
    </source>
</evidence>
<dbReference type="Proteomes" id="UP000033070">
    <property type="component" value="Chromosome"/>
</dbReference>
<evidence type="ECO:0000256" key="2">
    <source>
        <dbReference type="ARBA" id="ARBA00012438"/>
    </source>
</evidence>
<dbReference type="CDD" id="cd00082">
    <property type="entry name" value="HisKA"/>
    <property type="match status" value="1"/>
</dbReference>
<dbReference type="InterPro" id="IPR001789">
    <property type="entry name" value="Sig_transdc_resp-reg_receiver"/>
</dbReference>
<reference evidence="11 12" key="1">
    <citation type="submission" date="2018-06" db="EMBL/GenBank/DDBJ databases">
        <title>OYT1 Genome Sequencing.</title>
        <authorList>
            <person name="Kato S."/>
            <person name="Itoh T."/>
            <person name="Ohkuma M."/>
        </authorList>
    </citation>
    <scope>NUCLEOTIDE SEQUENCE [LARGE SCALE GENOMIC DNA]</scope>
    <source>
        <strain evidence="11 12">OYT1</strain>
    </source>
</reference>
<dbReference type="Pfam" id="PF00512">
    <property type="entry name" value="HisKA"/>
    <property type="match status" value="1"/>
</dbReference>
<evidence type="ECO:0000256" key="1">
    <source>
        <dbReference type="ARBA" id="ARBA00000085"/>
    </source>
</evidence>
<dbReference type="SMART" id="SM00387">
    <property type="entry name" value="HATPase_c"/>
    <property type="match status" value="1"/>
</dbReference>
<feature type="transmembrane region" description="Helical" evidence="8">
    <location>
        <begin position="127"/>
        <end position="145"/>
    </location>
</feature>
<proteinExistence type="predicted"/>
<dbReference type="Gene3D" id="1.10.287.130">
    <property type="match status" value="1"/>
</dbReference>
<evidence type="ECO:0000313" key="12">
    <source>
        <dbReference type="Proteomes" id="UP000033070"/>
    </source>
</evidence>
<feature type="domain" description="Response regulatory" evidence="10">
    <location>
        <begin position="486"/>
        <end position="603"/>
    </location>
</feature>
<dbReference type="Gene3D" id="3.30.565.10">
    <property type="entry name" value="Histidine kinase-like ATPase, C-terminal domain"/>
    <property type="match status" value="1"/>
</dbReference>
<dbReference type="PANTHER" id="PTHR43711">
    <property type="entry name" value="TWO-COMPONENT HISTIDINE KINASE"/>
    <property type="match status" value="1"/>
</dbReference>
<protein>
    <recommendedName>
        <fullName evidence="2">histidine kinase</fullName>
        <ecNumber evidence="2">2.7.13.3</ecNumber>
    </recommendedName>
</protein>
<dbReference type="InterPro" id="IPR005467">
    <property type="entry name" value="His_kinase_dom"/>
</dbReference>
<keyword evidence="5 11" id="KW-0418">Kinase</keyword>
<dbReference type="AlphaFoldDB" id="A0A2Z6G826"/>
<feature type="transmembrane region" description="Helical" evidence="8">
    <location>
        <begin position="61"/>
        <end position="81"/>
    </location>
</feature>
<evidence type="ECO:0000313" key="11">
    <source>
        <dbReference type="EMBL" id="BBE49612.1"/>
    </source>
</evidence>
<keyword evidence="12" id="KW-1185">Reference proteome</keyword>
<evidence type="ECO:0000256" key="5">
    <source>
        <dbReference type="ARBA" id="ARBA00022777"/>
    </source>
</evidence>
<dbReference type="RefSeq" id="WP_062627243.1">
    <property type="nucleotide sequence ID" value="NZ_AP018738.1"/>
</dbReference>
<dbReference type="FunFam" id="3.30.565.10:FF:000049">
    <property type="entry name" value="Two-component sensor histidine kinase"/>
    <property type="match status" value="1"/>
</dbReference>
<dbReference type="PRINTS" id="PR00344">
    <property type="entry name" value="BCTRLSENSOR"/>
</dbReference>
<evidence type="ECO:0000256" key="4">
    <source>
        <dbReference type="ARBA" id="ARBA00022679"/>
    </source>
</evidence>
<dbReference type="InterPro" id="IPR003594">
    <property type="entry name" value="HATPase_dom"/>
</dbReference>
<evidence type="ECO:0000259" key="10">
    <source>
        <dbReference type="PROSITE" id="PS50110"/>
    </source>
</evidence>
<feature type="transmembrane region" description="Helical" evidence="8">
    <location>
        <begin position="175"/>
        <end position="192"/>
    </location>
</feature>
<dbReference type="STRING" id="1188319.OYT1_02133"/>
<dbReference type="EMBL" id="AP018738">
    <property type="protein sequence ID" value="BBE49612.1"/>
    <property type="molecule type" value="Genomic_DNA"/>
</dbReference>
<comment type="catalytic activity">
    <reaction evidence="1">
        <text>ATP + protein L-histidine = ADP + protein N-phospho-L-histidine.</text>
        <dbReference type="EC" id="2.7.13.3"/>
    </reaction>
</comment>
<feature type="modified residue" description="4-aspartylphosphate" evidence="7">
    <location>
        <position position="537"/>
    </location>
</feature>
<name>A0A2Z6G826_9PROT</name>
<evidence type="ECO:0000256" key="6">
    <source>
        <dbReference type="ARBA" id="ARBA00023012"/>
    </source>
</evidence>
<keyword evidence="8" id="KW-0472">Membrane</keyword>
<sequence length="607" mass="67576">MDSKNLPTLVEELRFHIDESTLLIRADQIRTRLDAYPVMIVSQALLALALVWMMWGVVATHILSGWLALMLTGLALDGLFLFQHRAEVTTVEQCQRWARHFVIFVTLLGGLWGAAGVVMFVADNLGFQALLISVALGLAAGAVTINPIFVPALIIWEILVLTPITLRVFAEGDEIHLALGAMLLLYSITVLNDGYKLSRRLLEALLRGHENTALLKDLSHEQIISEQAREKAETANREKSRFLAAASHDLRQPLQALMLFSDALSSHIHGRDPIAQKLAGQIESSVNSLTDMLSALLNISRLESGVVQPQLQHFNLQHLLDRLYLEFHRIAQEQGLAFTIPVFSEQFDGVVIHSDPHLLEQIIRNLASNAIRYTTEGKVEVMCHLVGDKVKICVADTGIGISKEDLPRIFDEYFQSNNSQRDRRQGLGLGLSIVRRVEKLLGYHLVVKSELGRGTSICFTVPLGDADRETFPYRVLEEAEDIYATHVALLEDDAEIREATQALLESWGCIVFAAALPDELIAQYEKEKQRPDVLLSDYRLPAGVTAIHALKQMRELWGPSLPVIVVTGDTGSEALREIQSNQAILLHKPLSPVRLRAVIYQSVQGPR</sequence>
<dbReference type="GO" id="GO:0000155">
    <property type="term" value="F:phosphorelay sensor kinase activity"/>
    <property type="evidence" value="ECO:0007669"/>
    <property type="project" value="InterPro"/>
</dbReference>
<dbReference type="InterPro" id="IPR050736">
    <property type="entry name" value="Sensor_HK_Regulatory"/>
</dbReference>
<dbReference type="SUPFAM" id="SSF52172">
    <property type="entry name" value="CheY-like"/>
    <property type="match status" value="1"/>
</dbReference>
<dbReference type="Pfam" id="PF00072">
    <property type="entry name" value="Response_reg"/>
    <property type="match status" value="1"/>
</dbReference>
<keyword evidence="8" id="KW-1133">Transmembrane helix</keyword>
<dbReference type="PROSITE" id="PS50110">
    <property type="entry name" value="RESPONSE_REGULATORY"/>
    <property type="match status" value="1"/>
</dbReference>
<feature type="transmembrane region" description="Helical" evidence="8">
    <location>
        <begin position="35"/>
        <end position="55"/>
    </location>
</feature>
<dbReference type="Pfam" id="PF02518">
    <property type="entry name" value="HATPase_c"/>
    <property type="match status" value="1"/>
</dbReference>
<feature type="transmembrane region" description="Helical" evidence="8">
    <location>
        <begin position="101"/>
        <end position="121"/>
    </location>
</feature>
<evidence type="ECO:0000256" key="8">
    <source>
        <dbReference type="SAM" id="Phobius"/>
    </source>
</evidence>
<keyword evidence="6" id="KW-0902">Two-component regulatory system</keyword>
<dbReference type="SMART" id="SM00448">
    <property type="entry name" value="REC"/>
    <property type="match status" value="1"/>
</dbReference>
<dbReference type="PANTHER" id="PTHR43711:SF31">
    <property type="entry name" value="HISTIDINE KINASE"/>
    <property type="match status" value="1"/>
</dbReference>
<dbReference type="InterPro" id="IPR004358">
    <property type="entry name" value="Sig_transdc_His_kin-like_C"/>
</dbReference>
<evidence type="ECO:0000256" key="7">
    <source>
        <dbReference type="PROSITE-ProRule" id="PRU00169"/>
    </source>
</evidence>
<dbReference type="PROSITE" id="PS50109">
    <property type="entry name" value="HIS_KIN"/>
    <property type="match status" value="1"/>
</dbReference>
<organism evidence="11 12">
    <name type="scientific">Ferriphaselus amnicola</name>
    <dbReference type="NCBI Taxonomy" id="1188319"/>
    <lineage>
        <taxon>Bacteria</taxon>
        <taxon>Pseudomonadati</taxon>
        <taxon>Pseudomonadota</taxon>
        <taxon>Betaproteobacteria</taxon>
        <taxon>Nitrosomonadales</taxon>
        <taxon>Gallionellaceae</taxon>
        <taxon>Ferriphaselus</taxon>
    </lineage>
</organism>
<dbReference type="Gene3D" id="3.40.50.2300">
    <property type="match status" value="1"/>
</dbReference>
<dbReference type="OrthoDB" id="6114847at2"/>
<dbReference type="SUPFAM" id="SSF47384">
    <property type="entry name" value="Homodimeric domain of signal transducing histidine kinase"/>
    <property type="match status" value="1"/>
</dbReference>
<dbReference type="SMART" id="SM00388">
    <property type="entry name" value="HisKA"/>
    <property type="match status" value="1"/>
</dbReference>
<dbReference type="InterPro" id="IPR003661">
    <property type="entry name" value="HisK_dim/P_dom"/>
</dbReference>
<keyword evidence="3 7" id="KW-0597">Phosphoprotein</keyword>
<dbReference type="CDD" id="cd00156">
    <property type="entry name" value="REC"/>
    <property type="match status" value="1"/>
</dbReference>
<keyword evidence="4" id="KW-0808">Transferase</keyword>
<keyword evidence="8" id="KW-0812">Transmembrane</keyword>
<dbReference type="InterPro" id="IPR036097">
    <property type="entry name" value="HisK_dim/P_sf"/>
</dbReference>
<gene>
    <name evidence="11" type="ORF">OYT1_ch0036</name>
</gene>
<dbReference type="InterPro" id="IPR036890">
    <property type="entry name" value="HATPase_C_sf"/>
</dbReference>
<feature type="domain" description="Histidine kinase" evidence="9">
    <location>
        <begin position="245"/>
        <end position="465"/>
    </location>
</feature>
<dbReference type="KEGG" id="fam:OYT1_ch0036"/>
<accession>A0A2Z6G826</accession>
<evidence type="ECO:0000256" key="3">
    <source>
        <dbReference type="ARBA" id="ARBA00022553"/>
    </source>
</evidence>